<protein>
    <recommendedName>
        <fullName evidence="4">Small ribosomal subunit protein uS15</fullName>
    </recommendedName>
</protein>
<dbReference type="GO" id="GO:0003735">
    <property type="term" value="F:structural constituent of ribosome"/>
    <property type="evidence" value="ECO:0007669"/>
    <property type="project" value="InterPro"/>
</dbReference>
<comment type="subunit">
    <text evidence="3 4">Part of the 30S ribosomal subunit. Forms a bridge to the 50S subunit in the 70S ribosome, contacting the 23S rRNA.</text>
</comment>
<dbReference type="SMART" id="SM01387">
    <property type="entry name" value="Ribosomal_S15"/>
    <property type="match status" value="1"/>
</dbReference>
<evidence type="ECO:0000256" key="4">
    <source>
        <dbReference type="HAMAP-Rule" id="MF_01343"/>
    </source>
</evidence>
<keyword evidence="4" id="KW-0699">rRNA-binding</keyword>
<evidence type="ECO:0000256" key="2">
    <source>
        <dbReference type="ARBA" id="ARBA00023274"/>
    </source>
</evidence>
<dbReference type="GO" id="GO:0022627">
    <property type="term" value="C:cytosolic small ribosomal subunit"/>
    <property type="evidence" value="ECO:0007669"/>
    <property type="project" value="TreeGrafter"/>
</dbReference>
<dbReference type="GO" id="GO:0019843">
    <property type="term" value="F:rRNA binding"/>
    <property type="evidence" value="ECO:0007669"/>
    <property type="project" value="UniProtKB-UniRule"/>
</dbReference>
<gene>
    <name evidence="4" type="primary">rpsO</name>
    <name evidence="6" type="ORF">COY66_01555</name>
</gene>
<name>A0A2M7RKG5_9BACT</name>
<dbReference type="EMBL" id="PFMD01000018">
    <property type="protein sequence ID" value="PIY97072.1"/>
    <property type="molecule type" value="Genomic_DNA"/>
</dbReference>
<comment type="function">
    <text evidence="4">One of the primary rRNA binding proteins, it binds directly to 16S rRNA where it helps nucleate assembly of the platform of the 30S subunit by binding and bridging several RNA helices of the 16S rRNA.</text>
</comment>
<evidence type="ECO:0000256" key="1">
    <source>
        <dbReference type="ARBA" id="ARBA00022980"/>
    </source>
</evidence>
<dbReference type="HAMAP" id="MF_01343_B">
    <property type="entry name" value="Ribosomal_uS15_B"/>
    <property type="match status" value="1"/>
</dbReference>
<evidence type="ECO:0000313" key="7">
    <source>
        <dbReference type="Proteomes" id="UP000230779"/>
    </source>
</evidence>
<dbReference type="Gene3D" id="1.10.287.10">
    <property type="entry name" value="S15/NS1, RNA-binding"/>
    <property type="match status" value="1"/>
</dbReference>
<dbReference type="NCBIfam" id="TIGR00952">
    <property type="entry name" value="S15_bact"/>
    <property type="match status" value="1"/>
</dbReference>
<keyword evidence="2 4" id="KW-0687">Ribonucleoprotein</keyword>
<comment type="function">
    <text evidence="4">Forms an intersubunit bridge (bridge B4) with the 23S rRNA of the 50S subunit in the ribosome.</text>
</comment>
<accession>A0A2M7RKG5</accession>
<dbReference type="InterPro" id="IPR005290">
    <property type="entry name" value="Ribosomal_uS15_bac-type"/>
</dbReference>
<dbReference type="Pfam" id="PF00312">
    <property type="entry name" value="Ribosomal_S15"/>
    <property type="match status" value="1"/>
</dbReference>
<dbReference type="PANTHER" id="PTHR23321:SF26">
    <property type="entry name" value="SMALL RIBOSOMAL SUBUNIT PROTEIN US15M"/>
    <property type="match status" value="1"/>
</dbReference>
<keyword evidence="4" id="KW-0694">RNA-binding</keyword>
<reference evidence="6 7" key="1">
    <citation type="submission" date="2017-09" db="EMBL/GenBank/DDBJ databases">
        <title>Depth-based differentiation of microbial function through sediment-hosted aquifers and enrichment of novel symbionts in the deep terrestrial subsurface.</title>
        <authorList>
            <person name="Probst A.J."/>
            <person name="Ladd B."/>
            <person name="Jarett J.K."/>
            <person name="Geller-Mcgrath D.E."/>
            <person name="Sieber C.M."/>
            <person name="Emerson J.B."/>
            <person name="Anantharaman K."/>
            <person name="Thomas B.C."/>
            <person name="Malmstrom R."/>
            <person name="Stieglmeier M."/>
            <person name="Klingl A."/>
            <person name="Woyke T."/>
            <person name="Ryan C.M."/>
            <person name="Banfield J.F."/>
        </authorList>
    </citation>
    <scope>NUCLEOTIDE SEQUENCE [LARGE SCALE GENOMIC DNA]</scope>
    <source>
        <strain evidence="6">CG_4_10_14_0_8_um_filter_42_10</strain>
    </source>
</reference>
<proteinExistence type="inferred from homology"/>
<dbReference type="PANTHER" id="PTHR23321">
    <property type="entry name" value="RIBOSOMAL PROTEIN S15, BACTERIAL AND ORGANELLAR"/>
    <property type="match status" value="1"/>
</dbReference>
<dbReference type="CDD" id="cd00353">
    <property type="entry name" value="Ribosomal_S15p_S13e"/>
    <property type="match status" value="1"/>
</dbReference>
<organism evidence="6 7">
    <name type="scientific">Candidatus Kerfeldbacteria bacterium CG_4_10_14_0_8_um_filter_42_10</name>
    <dbReference type="NCBI Taxonomy" id="2014248"/>
    <lineage>
        <taxon>Bacteria</taxon>
        <taxon>Candidatus Kerfeldiibacteriota</taxon>
    </lineage>
</organism>
<evidence type="ECO:0000313" key="6">
    <source>
        <dbReference type="EMBL" id="PIY97072.1"/>
    </source>
</evidence>
<sequence length="89" mass="10558">MTLTKEKKDEIIKNFKTHESDTGSAEVQIAILSVEIDELSDHLKKHKKDHSSRRGLLKKVGQRRRFLRYLEKENPESYQKLIKKLKIKK</sequence>
<evidence type="ECO:0000256" key="5">
    <source>
        <dbReference type="RuleBase" id="RU003919"/>
    </source>
</evidence>
<keyword evidence="1 4" id="KW-0689">Ribosomal protein</keyword>
<dbReference type="Gene3D" id="6.10.250.3130">
    <property type="match status" value="1"/>
</dbReference>
<evidence type="ECO:0000256" key="3">
    <source>
        <dbReference type="ARBA" id="ARBA00064542"/>
    </source>
</evidence>
<comment type="similarity">
    <text evidence="4 5">Belongs to the universal ribosomal protein uS15 family.</text>
</comment>
<dbReference type="GO" id="GO:0006412">
    <property type="term" value="P:translation"/>
    <property type="evidence" value="ECO:0007669"/>
    <property type="project" value="UniProtKB-UniRule"/>
</dbReference>
<dbReference type="FunFam" id="1.10.287.10:FF:000002">
    <property type="entry name" value="30S ribosomal protein S15"/>
    <property type="match status" value="1"/>
</dbReference>
<dbReference type="Proteomes" id="UP000230779">
    <property type="component" value="Unassembled WGS sequence"/>
</dbReference>
<dbReference type="InterPro" id="IPR009068">
    <property type="entry name" value="uS15_NS1_RNA-bd_sf"/>
</dbReference>
<dbReference type="AlphaFoldDB" id="A0A2M7RKG5"/>
<comment type="caution">
    <text evidence="6">The sequence shown here is derived from an EMBL/GenBank/DDBJ whole genome shotgun (WGS) entry which is preliminary data.</text>
</comment>
<dbReference type="InterPro" id="IPR000589">
    <property type="entry name" value="Ribosomal_uS15"/>
</dbReference>
<dbReference type="SUPFAM" id="SSF47060">
    <property type="entry name" value="S15/NS1 RNA-binding domain"/>
    <property type="match status" value="1"/>
</dbReference>